<comment type="subcellular location">
    <subcellularLocation>
        <location evidence="1 9">Secreted</location>
    </subcellularLocation>
</comment>
<evidence type="ECO:0000256" key="10">
    <source>
        <dbReference type="SAM" id="MobiDB-lite"/>
    </source>
</evidence>
<dbReference type="GO" id="GO:0007218">
    <property type="term" value="P:neuropeptide signaling pathway"/>
    <property type="evidence" value="ECO:0007669"/>
    <property type="project" value="UniProtKB-KW"/>
</dbReference>
<keyword evidence="7" id="KW-0257">Endorphin</keyword>
<dbReference type="GO" id="GO:0043679">
    <property type="term" value="C:axon terminus"/>
    <property type="evidence" value="ECO:0007669"/>
    <property type="project" value="TreeGrafter"/>
</dbReference>
<feature type="region of interest" description="Disordered" evidence="10">
    <location>
        <begin position="259"/>
        <end position="279"/>
    </location>
</feature>
<dbReference type="InterPro" id="IPR006024">
    <property type="entry name" value="Opioid_neupept"/>
</dbReference>
<dbReference type="GO" id="GO:0007600">
    <property type="term" value="P:sensory perception"/>
    <property type="evidence" value="ECO:0007669"/>
    <property type="project" value="TreeGrafter"/>
</dbReference>
<dbReference type="GO" id="GO:0043025">
    <property type="term" value="C:neuronal cell body"/>
    <property type="evidence" value="ECO:0007669"/>
    <property type="project" value="TreeGrafter"/>
</dbReference>
<dbReference type="InterPro" id="IPR000703">
    <property type="entry name" value="Proenkphlin_A"/>
</dbReference>
<evidence type="ECO:0000256" key="8">
    <source>
        <dbReference type="ARBA" id="ARBA00023320"/>
    </source>
</evidence>
<evidence type="ECO:0000256" key="1">
    <source>
        <dbReference type="ARBA" id="ARBA00004613"/>
    </source>
</evidence>
<evidence type="ECO:0000313" key="12">
    <source>
        <dbReference type="Proteomes" id="UP001066276"/>
    </source>
</evidence>
<organism evidence="11 12">
    <name type="scientific">Pleurodeles waltl</name>
    <name type="common">Iberian ribbed newt</name>
    <dbReference type="NCBI Taxonomy" id="8319"/>
    <lineage>
        <taxon>Eukaryota</taxon>
        <taxon>Metazoa</taxon>
        <taxon>Chordata</taxon>
        <taxon>Craniata</taxon>
        <taxon>Vertebrata</taxon>
        <taxon>Euteleostomi</taxon>
        <taxon>Amphibia</taxon>
        <taxon>Batrachia</taxon>
        <taxon>Caudata</taxon>
        <taxon>Salamandroidea</taxon>
        <taxon>Salamandridae</taxon>
        <taxon>Pleurodelinae</taxon>
        <taxon>Pleurodeles</taxon>
    </lineage>
</organism>
<dbReference type="Pfam" id="PF01160">
    <property type="entry name" value="Opiods_neuropep"/>
    <property type="match status" value="1"/>
</dbReference>
<keyword evidence="8 9" id="KW-0527">Neuropeptide</keyword>
<keyword evidence="5 9" id="KW-0555">Opioid peptide</keyword>
<dbReference type="GO" id="GO:0031628">
    <property type="term" value="F:opioid receptor binding"/>
    <property type="evidence" value="ECO:0007669"/>
    <property type="project" value="TreeGrafter"/>
</dbReference>
<accession>A0AAV7UUU1</accession>
<dbReference type="Proteomes" id="UP001066276">
    <property type="component" value="Chromosome 2_2"/>
</dbReference>
<dbReference type="PANTHER" id="PTHR11438:SF3">
    <property type="entry name" value="PROENKEPHALIN-A"/>
    <property type="match status" value="1"/>
</dbReference>
<protein>
    <recommendedName>
        <fullName evidence="13">Synenkephalin</fullName>
    </recommendedName>
</protein>
<reference evidence="11" key="1">
    <citation type="journal article" date="2022" name="bioRxiv">
        <title>Sequencing and chromosome-scale assembly of the giantPleurodeles waltlgenome.</title>
        <authorList>
            <person name="Brown T."/>
            <person name="Elewa A."/>
            <person name="Iarovenko S."/>
            <person name="Subramanian E."/>
            <person name="Araus A.J."/>
            <person name="Petzold A."/>
            <person name="Susuki M."/>
            <person name="Suzuki K.-i.T."/>
            <person name="Hayashi T."/>
            <person name="Toyoda A."/>
            <person name="Oliveira C."/>
            <person name="Osipova E."/>
            <person name="Leigh N.D."/>
            <person name="Simon A."/>
            <person name="Yun M.H."/>
        </authorList>
    </citation>
    <scope>NUCLEOTIDE SEQUENCE</scope>
    <source>
        <strain evidence="11">20211129_DDA</strain>
        <tissue evidence="11">Liver</tissue>
    </source>
</reference>
<sequence>MDRHRLTTNGPTLRLATDLFAAGGPSSLMALLLLRRCCRLLLVLAACHIAAVLGECSKDCATCAYRQGAHTDINPLACTLECEGKLPSSKAWDTCKELLQLIKLDVVQQEGENDQDMDANHLLAKKYGGFMKRYGGFMKKMDELYRVEPEEENNGEILTKRYGGFMKKDSDGEAADLLRELLGTGIGDNPEAGHYRDSANESQGEVSKRYGGFMRGVRRSSEMEEGAKELHKRYGGFMRRVGRPEWWLDYQKRYGGFMRRSTDSSVPSEEEAESYSKEIPEMEKRYGGFMRY</sequence>
<evidence type="ECO:0000313" key="11">
    <source>
        <dbReference type="EMBL" id="KAJ1191940.1"/>
    </source>
</evidence>
<evidence type="ECO:0000256" key="2">
    <source>
        <dbReference type="ARBA" id="ARBA00008543"/>
    </source>
</evidence>
<dbReference type="PROSITE" id="PS01252">
    <property type="entry name" value="OPIOIDS_PRECURSOR"/>
    <property type="match status" value="1"/>
</dbReference>
<dbReference type="AlphaFoldDB" id="A0AAV7UUU1"/>
<proteinExistence type="inferred from homology"/>
<gene>
    <name evidence="11" type="ORF">NDU88_001253</name>
</gene>
<dbReference type="GO" id="GO:0030425">
    <property type="term" value="C:dendrite"/>
    <property type="evidence" value="ECO:0007669"/>
    <property type="project" value="TreeGrafter"/>
</dbReference>
<evidence type="ECO:0000256" key="9">
    <source>
        <dbReference type="RuleBase" id="RU004400"/>
    </source>
</evidence>
<dbReference type="GO" id="GO:0001515">
    <property type="term" value="F:opioid peptide activity"/>
    <property type="evidence" value="ECO:0007669"/>
    <property type="project" value="UniProtKB-KW"/>
</dbReference>
<evidence type="ECO:0000256" key="4">
    <source>
        <dbReference type="ARBA" id="ARBA00022685"/>
    </source>
</evidence>
<dbReference type="EMBL" id="JANPWB010000004">
    <property type="protein sequence ID" value="KAJ1191940.1"/>
    <property type="molecule type" value="Genomic_DNA"/>
</dbReference>
<comment type="caution">
    <text evidence="11">The sequence shown here is derived from an EMBL/GenBank/DDBJ whole genome shotgun (WGS) entry which is preliminary data.</text>
</comment>
<dbReference type="GO" id="GO:0005886">
    <property type="term" value="C:plasma membrane"/>
    <property type="evidence" value="ECO:0007669"/>
    <property type="project" value="TreeGrafter"/>
</dbReference>
<evidence type="ECO:0000256" key="3">
    <source>
        <dbReference type="ARBA" id="ARBA00022525"/>
    </source>
</evidence>
<dbReference type="PRINTS" id="PR01029">
    <property type="entry name" value="PENKAPRCRSR"/>
</dbReference>
<dbReference type="PRINTS" id="PR01028">
    <property type="entry name" value="OPIOIDPRCRSR"/>
</dbReference>
<evidence type="ECO:0008006" key="13">
    <source>
        <dbReference type="Google" id="ProtNLM"/>
    </source>
</evidence>
<dbReference type="GO" id="GO:0005576">
    <property type="term" value="C:extracellular region"/>
    <property type="evidence" value="ECO:0007669"/>
    <property type="project" value="UniProtKB-SubCell"/>
</dbReference>
<keyword evidence="4 9" id="KW-0165">Cleavage on pair of basic residues</keyword>
<dbReference type="PANTHER" id="PTHR11438">
    <property type="entry name" value="PROENKEPHALIN"/>
    <property type="match status" value="1"/>
</dbReference>
<evidence type="ECO:0000256" key="7">
    <source>
        <dbReference type="ARBA" id="ARBA00023205"/>
    </source>
</evidence>
<name>A0AAV7UUU1_PLEWA</name>
<evidence type="ECO:0000256" key="5">
    <source>
        <dbReference type="ARBA" id="ARBA00022901"/>
    </source>
</evidence>
<evidence type="ECO:0000256" key="6">
    <source>
        <dbReference type="ARBA" id="ARBA00023157"/>
    </source>
</evidence>
<keyword evidence="3" id="KW-0964">Secreted</keyword>
<keyword evidence="6" id="KW-1015">Disulfide bond</keyword>
<keyword evidence="12" id="KW-1185">Reference proteome</keyword>
<dbReference type="GO" id="GO:0007268">
    <property type="term" value="P:chemical synaptic transmission"/>
    <property type="evidence" value="ECO:0007669"/>
    <property type="project" value="TreeGrafter"/>
</dbReference>
<comment type="similarity">
    <text evidence="2 9">Belongs to the opioid neuropeptide precursor family.</text>
</comment>